<name>A0ABU5KE82_9ACTN</name>
<comment type="similarity">
    <text evidence="2">Belongs to the archaeal/bacterial/fungal opsin family.</text>
</comment>
<dbReference type="EMBL" id="JAXQPW010000006">
    <property type="protein sequence ID" value="MDZ5663127.1"/>
    <property type="molecule type" value="Genomic_DNA"/>
</dbReference>
<keyword evidence="4" id="KW-0716">Sensory transduction</keyword>
<reference evidence="13 14" key="1">
    <citation type="submission" date="2023-11" db="EMBL/GenBank/DDBJ databases">
        <title>Novel species in genus Nocardioides.</title>
        <authorList>
            <person name="Zhou H."/>
        </authorList>
    </citation>
    <scope>NUCLEOTIDE SEQUENCE [LARGE SCALE GENOMIC DNA]</scope>
    <source>
        <strain evidence="13 14">S-58</strain>
    </source>
</reference>
<dbReference type="PRINTS" id="PR00251">
    <property type="entry name" value="BACTRLOPSIN"/>
</dbReference>
<dbReference type="SUPFAM" id="SSF81321">
    <property type="entry name" value="Family A G protein-coupled receptor-like"/>
    <property type="match status" value="1"/>
</dbReference>
<evidence type="ECO:0000256" key="1">
    <source>
        <dbReference type="ARBA" id="ARBA00004141"/>
    </source>
</evidence>
<evidence type="ECO:0000256" key="7">
    <source>
        <dbReference type="ARBA" id="ARBA00022989"/>
    </source>
</evidence>
<evidence type="ECO:0000313" key="14">
    <source>
        <dbReference type="Proteomes" id="UP001291999"/>
    </source>
</evidence>
<keyword evidence="8" id="KW-0157">Chromophore</keyword>
<evidence type="ECO:0000256" key="6">
    <source>
        <dbReference type="ARBA" id="ARBA00022925"/>
    </source>
</evidence>
<feature type="transmembrane region" description="Helical" evidence="12">
    <location>
        <begin position="57"/>
        <end position="77"/>
    </location>
</feature>
<dbReference type="SMART" id="SM01021">
    <property type="entry name" value="Bac_rhodopsin"/>
    <property type="match status" value="1"/>
</dbReference>
<comment type="subcellular location">
    <subcellularLocation>
        <location evidence="1">Membrane</location>
        <topology evidence="1">Multi-pass membrane protein</topology>
    </subcellularLocation>
</comment>
<dbReference type="Pfam" id="PF01036">
    <property type="entry name" value="Bac_rhodopsin"/>
    <property type="match status" value="1"/>
</dbReference>
<protein>
    <submittedName>
        <fullName evidence="13">Bacteriorhodopsin</fullName>
    </submittedName>
</protein>
<keyword evidence="3" id="KW-0600">Photoreceptor protein</keyword>
<feature type="region of interest" description="Disordered" evidence="11">
    <location>
        <begin position="274"/>
        <end position="295"/>
    </location>
</feature>
<feature type="transmembrane region" description="Helical" evidence="12">
    <location>
        <begin position="132"/>
        <end position="149"/>
    </location>
</feature>
<keyword evidence="7 12" id="KW-1133">Transmembrane helix</keyword>
<evidence type="ECO:0000256" key="11">
    <source>
        <dbReference type="SAM" id="MobiDB-lite"/>
    </source>
</evidence>
<feature type="transmembrane region" description="Helical" evidence="12">
    <location>
        <begin position="107"/>
        <end position="125"/>
    </location>
</feature>
<feature type="transmembrane region" description="Helical" evidence="12">
    <location>
        <begin position="199"/>
        <end position="220"/>
    </location>
</feature>
<keyword evidence="9 12" id="KW-0472">Membrane</keyword>
<evidence type="ECO:0000256" key="2">
    <source>
        <dbReference type="ARBA" id="ARBA00008130"/>
    </source>
</evidence>
<evidence type="ECO:0000313" key="13">
    <source>
        <dbReference type="EMBL" id="MDZ5663127.1"/>
    </source>
</evidence>
<keyword evidence="10" id="KW-0675">Receptor</keyword>
<proteinExistence type="inferred from homology"/>
<dbReference type="PANTHER" id="PTHR28286">
    <property type="match status" value="1"/>
</dbReference>
<dbReference type="PANTHER" id="PTHR28286:SF2">
    <property type="entry name" value="BACTERIORHODOPSIN _OPSIN, NOPA (EUROFUNG)"/>
    <property type="match status" value="1"/>
</dbReference>
<feature type="transmembrane region" description="Helical" evidence="12">
    <location>
        <begin position="232"/>
        <end position="252"/>
    </location>
</feature>
<evidence type="ECO:0000256" key="9">
    <source>
        <dbReference type="ARBA" id="ARBA00023136"/>
    </source>
</evidence>
<evidence type="ECO:0000256" key="12">
    <source>
        <dbReference type="SAM" id="Phobius"/>
    </source>
</evidence>
<keyword evidence="6" id="KW-0681">Retinal protein</keyword>
<gene>
    <name evidence="13" type="ORF">SFC79_15225</name>
</gene>
<organism evidence="13 14">
    <name type="scientific">Nocardioides renjunii</name>
    <dbReference type="NCBI Taxonomy" id="3095075"/>
    <lineage>
        <taxon>Bacteria</taxon>
        <taxon>Bacillati</taxon>
        <taxon>Actinomycetota</taxon>
        <taxon>Actinomycetes</taxon>
        <taxon>Propionibacteriales</taxon>
        <taxon>Nocardioidaceae</taxon>
        <taxon>Nocardioides</taxon>
    </lineage>
</organism>
<evidence type="ECO:0000256" key="5">
    <source>
        <dbReference type="ARBA" id="ARBA00022692"/>
    </source>
</evidence>
<dbReference type="RefSeq" id="WP_322424983.1">
    <property type="nucleotide sequence ID" value="NZ_JAXQPW010000006.1"/>
</dbReference>
<dbReference type="PROSITE" id="PS00950">
    <property type="entry name" value="BACTERIAL_OPSIN_1"/>
    <property type="match status" value="1"/>
</dbReference>
<feature type="transmembrane region" description="Helical" evidence="12">
    <location>
        <begin position="24"/>
        <end position="45"/>
    </location>
</feature>
<evidence type="ECO:0000256" key="3">
    <source>
        <dbReference type="ARBA" id="ARBA00022543"/>
    </source>
</evidence>
<feature type="transmembrane region" description="Helical" evidence="12">
    <location>
        <begin position="161"/>
        <end position="187"/>
    </location>
</feature>
<dbReference type="Gene3D" id="1.20.1070.10">
    <property type="entry name" value="Rhodopsin 7-helix transmembrane proteins"/>
    <property type="match status" value="1"/>
</dbReference>
<keyword evidence="5 12" id="KW-0812">Transmembrane</keyword>
<dbReference type="InterPro" id="IPR001425">
    <property type="entry name" value="Arc/bac/fun_rhodopsins"/>
</dbReference>
<evidence type="ECO:0000256" key="4">
    <source>
        <dbReference type="ARBA" id="ARBA00022606"/>
    </source>
</evidence>
<accession>A0ABU5KE82</accession>
<comment type="caution">
    <text evidence="13">The sequence shown here is derived from an EMBL/GenBank/DDBJ whole genome shotgun (WGS) entry which is preliminary data.</text>
</comment>
<evidence type="ECO:0000256" key="10">
    <source>
        <dbReference type="ARBA" id="ARBA00023170"/>
    </source>
</evidence>
<sequence>MLLAASADVTAPERVVLSSAQHDLIVFGIVVAGFALVAQLLYNWTSLGEVSSRYRPAVLASLCIAGVASLSYLMVFLQVHSGYDYSGGSYVPNSEALSTITSRYMDWAVTVPLLMAELLAVCTLVGRKLAGTRAVVMAAAFAMIVTGYLGDQVFKEGESTFWLWLWWGVSMACFVVIYAVLVPVVVTSVRSLPADVRRGLGQAATVLLSVFFVYPVVYLIPIFFDGGWWTTTIHVAFSAADVIAKVGFGMLIHKVAKLRTAADVAAGDETHPEPVWVNSVHHSDGVSPPARPAAG</sequence>
<keyword evidence="14" id="KW-1185">Reference proteome</keyword>
<evidence type="ECO:0000256" key="8">
    <source>
        <dbReference type="ARBA" id="ARBA00022991"/>
    </source>
</evidence>
<dbReference type="Proteomes" id="UP001291999">
    <property type="component" value="Unassembled WGS sequence"/>
</dbReference>
<dbReference type="InterPro" id="IPR018229">
    <property type="entry name" value="Rhodopsin_retinal_BS"/>
</dbReference>